<name>A0A4R1YV88_9RHOB</name>
<dbReference type="RefSeq" id="WP_132694541.1">
    <property type="nucleotide sequence ID" value="NZ_SLVM01000009.1"/>
</dbReference>
<evidence type="ECO:0000313" key="2">
    <source>
        <dbReference type="Proteomes" id="UP000295277"/>
    </source>
</evidence>
<gene>
    <name evidence="1" type="ORF">EV216_109127</name>
</gene>
<dbReference type="AlphaFoldDB" id="A0A4R1YV88"/>
<protein>
    <submittedName>
        <fullName evidence="1">Uncharacterized protein</fullName>
    </submittedName>
</protein>
<organism evidence="1 2">
    <name type="scientific">Rhodovulum steppense</name>
    <dbReference type="NCBI Taxonomy" id="540251"/>
    <lineage>
        <taxon>Bacteria</taxon>
        <taxon>Pseudomonadati</taxon>
        <taxon>Pseudomonadota</taxon>
        <taxon>Alphaproteobacteria</taxon>
        <taxon>Rhodobacterales</taxon>
        <taxon>Paracoccaceae</taxon>
        <taxon>Rhodovulum</taxon>
    </lineage>
</organism>
<dbReference type="EMBL" id="SLVM01000009">
    <property type="protein sequence ID" value="TCM85042.1"/>
    <property type="molecule type" value="Genomic_DNA"/>
</dbReference>
<proteinExistence type="predicted"/>
<comment type="caution">
    <text evidence="1">The sequence shown here is derived from an EMBL/GenBank/DDBJ whole genome shotgun (WGS) entry which is preliminary data.</text>
</comment>
<dbReference type="OrthoDB" id="7832773at2"/>
<sequence length="270" mass="27696">MNWKLIAGLGGLAVLGVGGYVALGLMDGARPATIGEILAENGYTEFRPPTQSALPGTLVLVTGTEPVALGVVCRPEQALGLGLAEIPVSASISTELSSALNRTLALDAGLLDRIRAGGRLEEVSEIRITLGNVRILELSDDDVIRGLPRRDAACAEAVRLRLSAGQPLTMIKAALMADVTYTATTRSGADGSVAMDVQRDLAAALKSEVTGSAGGTVTLRGQDLVWGIRDDQVLALLGTVLSATGTESGAMEDQPLLAPGAAVAEFGPLD</sequence>
<reference evidence="1 2" key="1">
    <citation type="submission" date="2019-03" db="EMBL/GenBank/DDBJ databases">
        <title>Genomic Encyclopedia of Type Strains, Phase IV (KMG-IV): sequencing the most valuable type-strain genomes for metagenomic binning, comparative biology and taxonomic classification.</title>
        <authorList>
            <person name="Goeker M."/>
        </authorList>
    </citation>
    <scope>NUCLEOTIDE SEQUENCE [LARGE SCALE GENOMIC DNA]</scope>
    <source>
        <strain evidence="1 2">DSM 21153</strain>
    </source>
</reference>
<keyword evidence="2" id="KW-1185">Reference proteome</keyword>
<evidence type="ECO:0000313" key="1">
    <source>
        <dbReference type="EMBL" id="TCM85042.1"/>
    </source>
</evidence>
<dbReference type="Proteomes" id="UP000295277">
    <property type="component" value="Unassembled WGS sequence"/>
</dbReference>
<accession>A0A4R1YV88</accession>